<feature type="region of interest" description="Disordered" evidence="1">
    <location>
        <begin position="225"/>
        <end position="249"/>
    </location>
</feature>
<protein>
    <submittedName>
        <fullName evidence="3">Uncharacterized protein</fullName>
    </submittedName>
</protein>
<reference evidence="3 4" key="1">
    <citation type="submission" date="2016-10" db="EMBL/GenBank/DDBJ databases">
        <authorList>
            <person name="de Groot N.N."/>
        </authorList>
    </citation>
    <scope>NUCLEOTIDE SEQUENCE [LARGE SCALE GENOMIC DNA]</scope>
    <source>
        <strain evidence="3 4">CPCC 202808</strain>
    </source>
</reference>
<accession>A0A1I2VH83</accession>
<dbReference type="AlphaFoldDB" id="A0A1I2VH83"/>
<evidence type="ECO:0000256" key="1">
    <source>
        <dbReference type="SAM" id="MobiDB-lite"/>
    </source>
</evidence>
<dbReference type="Proteomes" id="UP000199052">
    <property type="component" value="Unassembled WGS sequence"/>
</dbReference>
<dbReference type="STRING" id="504797.SAMN05421678_109181"/>
<organism evidence="3 4">
    <name type="scientific">Actinopolymorpha cephalotaxi</name>
    <dbReference type="NCBI Taxonomy" id="504797"/>
    <lineage>
        <taxon>Bacteria</taxon>
        <taxon>Bacillati</taxon>
        <taxon>Actinomycetota</taxon>
        <taxon>Actinomycetes</taxon>
        <taxon>Propionibacteriales</taxon>
        <taxon>Actinopolymorphaceae</taxon>
        <taxon>Actinopolymorpha</taxon>
    </lineage>
</organism>
<keyword evidence="2" id="KW-0812">Transmembrane</keyword>
<name>A0A1I2VH83_9ACTN</name>
<gene>
    <name evidence="3" type="ORF">SAMN05421678_109181</name>
</gene>
<evidence type="ECO:0000313" key="4">
    <source>
        <dbReference type="Proteomes" id="UP000199052"/>
    </source>
</evidence>
<evidence type="ECO:0000256" key="2">
    <source>
        <dbReference type="SAM" id="Phobius"/>
    </source>
</evidence>
<dbReference type="EMBL" id="FOOI01000009">
    <property type="protein sequence ID" value="SFG88674.1"/>
    <property type="molecule type" value="Genomic_DNA"/>
</dbReference>
<evidence type="ECO:0000313" key="3">
    <source>
        <dbReference type="EMBL" id="SFG88674.1"/>
    </source>
</evidence>
<keyword evidence="2" id="KW-1133">Transmembrane helix</keyword>
<feature type="compositionally biased region" description="Polar residues" evidence="1">
    <location>
        <begin position="231"/>
        <end position="240"/>
    </location>
</feature>
<keyword evidence="2" id="KW-0472">Membrane</keyword>
<sequence>MGISVTGVRSRGRVRRAVPAGLALFAGFALALTGLLAASGELGRRPGSPGGQQGTRLAVPSTALVTGQHELGGPARLLDRLTSRRSGAARITAVRVDGGPVFIGITRSADRARYLRGTGVAHVDLRASPADVSYAPVAAGRRVDLPTREGIWAAWSVGPGARTLTWPLRPGGWELVVMNADADPGVDVRMSVGTPSWPRWPVLAAFLAGGALLAAVGLTVLHRSPPGSRPTGVTPTSSPAASADQEGDA</sequence>
<feature type="transmembrane region" description="Helical" evidence="2">
    <location>
        <begin position="200"/>
        <end position="221"/>
    </location>
</feature>
<proteinExistence type="predicted"/>